<gene>
    <name evidence="3" type="ORF">LTR05_007243</name>
</gene>
<evidence type="ECO:0000313" key="3">
    <source>
        <dbReference type="EMBL" id="KAK5082101.1"/>
    </source>
</evidence>
<accession>A0AAN7SUP9</accession>
<reference evidence="3 4" key="1">
    <citation type="submission" date="2023-08" db="EMBL/GenBank/DDBJ databases">
        <title>Black Yeasts Isolated from many extreme environments.</title>
        <authorList>
            <person name="Coleine C."/>
            <person name="Stajich J.E."/>
            <person name="Selbmann L."/>
        </authorList>
    </citation>
    <scope>NUCLEOTIDE SEQUENCE [LARGE SCALE GENOMIC DNA]</scope>
    <source>
        <strain evidence="3 4">CCFEE 5910</strain>
    </source>
</reference>
<comment type="caution">
    <text evidence="3">The sequence shown here is derived from an EMBL/GenBank/DDBJ whole genome shotgun (WGS) entry which is preliminary data.</text>
</comment>
<proteinExistence type="predicted"/>
<feature type="region of interest" description="Disordered" evidence="2">
    <location>
        <begin position="253"/>
        <end position="285"/>
    </location>
</feature>
<dbReference type="Proteomes" id="UP001309876">
    <property type="component" value="Unassembled WGS sequence"/>
</dbReference>
<dbReference type="EMBL" id="JAVRRJ010000008">
    <property type="protein sequence ID" value="KAK5082101.1"/>
    <property type="molecule type" value="Genomic_DNA"/>
</dbReference>
<evidence type="ECO:0000256" key="2">
    <source>
        <dbReference type="SAM" id="MobiDB-lite"/>
    </source>
</evidence>
<keyword evidence="4" id="KW-1185">Reference proteome</keyword>
<feature type="compositionally biased region" description="Basic and acidic residues" evidence="2">
    <location>
        <begin position="544"/>
        <end position="558"/>
    </location>
</feature>
<feature type="coiled-coil region" evidence="1">
    <location>
        <begin position="302"/>
        <end position="329"/>
    </location>
</feature>
<dbReference type="AlphaFoldDB" id="A0AAN7SUP9"/>
<name>A0AAN7SUP9_9EURO</name>
<protein>
    <submittedName>
        <fullName evidence="3">Uncharacterized protein</fullName>
    </submittedName>
</protein>
<feature type="compositionally biased region" description="Basic and acidic residues" evidence="2">
    <location>
        <begin position="260"/>
        <end position="274"/>
    </location>
</feature>
<evidence type="ECO:0000313" key="4">
    <source>
        <dbReference type="Proteomes" id="UP001309876"/>
    </source>
</evidence>
<feature type="compositionally biased region" description="Low complexity" evidence="2">
    <location>
        <begin position="484"/>
        <end position="503"/>
    </location>
</feature>
<keyword evidence="1" id="KW-0175">Coiled coil</keyword>
<organism evidence="3 4">
    <name type="scientific">Lithohypha guttulata</name>
    <dbReference type="NCBI Taxonomy" id="1690604"/>
    <lineage>
        <taxon>Eukaryota</taxon>
        <taxon>Fungi</taxon>
        <taxon>Dikarya</taxon>
        <taxon>Ascomycota</taxon>
        <taxon>Pezizomycotina</taxon>
        <taxon>Eurotiomycetes</taxon>
        <taxon>Chaetothyriomycetidae</taxon>
        <taxon>Chaetothyriales</taxon>
        <taxon>Trichomeriaceae</taxon>
        <taxon>Lithohypha</taxon>
    </lineage>
</organism>
<feature type="compositionally biased region" description="Basic and acidic residues" evidence="2">
    <location>
        <begin position="590"/>
        <end position="599"/>
    </location>
</feature>
<feature type="coiled-coil region" evidence="1">
    <location>
        <begin position="111"/>
        <end position="138"/>
    </location>
</feature>
<sequence>MTIEELMQILPTLNAAIIAHDWLPSMQRRQKELKNWLQINLVDHRSGEASRKIDKDLGSLISQSGDLATTFCELFDLAKGLQNENNKRLAAEIDQAHAQRSEAMIALARHVTMHSEKCAQYDREREELKDKMDQSMNVLRNYIHTHLGETLDRASHGEVQEVFNALVEADEPANYSTTHVRSDIYRDLQVALRKSNDERDGMKEVCTEQMATIRQQSQDLDEYIVRMAKVINLVQDKERENQKLRDEIQELRQANQAQEDAVKSNQRDPPESERQMAVTEKSSAEALGGLSRDEIFTLDAEITNLRRKLERAYTREKGLQDQIRQLLQASQTEQAHTDKPPSRIKRLLGGQQKSSSNIPTMNSMQNLSQSIFTPFSREKPLSPMPLPPSQTEPDRALPSSIATDIIDPWDPPPPSYHKSRSHSHSRSESPPQPPPRLREVTGPQQQQHPRSHPNDEIDTAVSSRFRQQQQQHTFPSNLISTALTSTSRGPTPTPTTSSQASLSFEDVPDYPSYQLGRVRPRNNASTDLIDPHMSFTQYPAAHSRSSERERQTPVEGHMRVLSGITEVTEDTAPSMKTKKSDIGGDGSPDSIDRRMYQDT</sequence>
<feature type="compositionally biased region" description="Polar residues" evidence="2">
    <location>
        <begin position="351"/>
        <end position="373"/>
    </location>
</feature>
<feature type="compositionally biased region" description="Polar residues" evidence="2">
    <location>
        <begin position="460"/>
        <end position="483"/>
    </location>
</feature>
<feature type="region of interest" description="Disordered" evidence="2">
    <location>
        <begin position="330"/>
        <end position="599"/>
    </location>
</feature>
<evidence type="ECO:0000256" key="1">
    <source>
        <dbReference type="SAM" id="Coils"/>
    </source>
</evidence>